<gene>
    <name evidence="1" type="ORF">NPIL_381781</name>
</gene>
<accession>A0A8X6T793</accession>
<protein>
    <submittedName>
        <fullName evidence="1">Uncharacterized protein</fullName>
    </submittedName>
</protein>
<dbReference type="Proteomes" id="UP000887013">
    <property type="component" value="Unassembled WGS sequence"/>
</dbReference>
<dbReference type="AlphaFoldDB" id="A0A8X6T793"/>
<name>A0A8X6T793_NEPPI</name>
<organism evidence="1 2">
    <name type="scientific">Nephila pilipes</name>
    <name type="common">Giant wood spider</name>
    <name type="synonym">Nephila maculata</name>
    <dbReference type="NCBI Taxonomy" id="299642"/>
    <lineage>
        <taxon>Eukaryota</taxon>
        <taxon>Metazoa</taxon>
        <taxon>Ecdysozoa</taxon>
        <taxon>Arthropoda</taxon>
        <taxon>Chelicerata</taxon>
        <taxon>Arachnida</taxon>
        <taxon>Araneae</taxon>
        <taxon>Araneomorphae</taxon>
        <taxon>Entelegynae</taxon>
        <taxon>Araneoidea</taxon>
        <taxon>Nephilidae</taxon>
        <taxon>Nephila</taxon>
    </lineage>
</organism>
<comment type="caution">
    <text evidence="1">The sequence shown here is derived from an EMBL/GenBank/DDBJ whole genome shotgun (WGS) entry which is preliminary data.</text>
</comment>
<evidence type="ECO:0000313" key="1">
    <source>
        <dbReference type="EMBL" id="GFS84818.1"/>
    </source>
</evidence>
<proteinExistence type="predicted"/>
<sequence length="118" mass="13109">MSGRNQDQGIRKEVPRRHRKVLVSNIKVSQACNQAFGQTWCKTFVSVSESEVTRAQGVLKGFLGRAVPSGDAKSTYTSVGEEKQSMKLLWTSSMLWRQDSTLAAVSAVKKSDLEEEED</sequence>
<dbReference type="EMBL" id="BMAW01003659">
    <property type="protein sequence ID" value="GFS84818.1"/>
    <property type="molecule type" value="Genomic_DNA"/>
</dbReference>
<reference evidence="1" key="1">
    <citation type="submission" date="2020-08" db="EMBL/GenBank/DDBJ databases">
        <title>Multicomponent nature underlies the extraordinary mechanical properties of spider dragline silk.</title>
        <authorList>
            <person name="Kono N."/>
            <person name="Nakamura H."/>
            <person name="Mori M."/>
            <person name="Yoshida Y."/>
            <person name="Ohtoshi R."/>
            <person name="Malay A.D."/>
            <person name="Moran D.A.P."/>
            <person name="Tomita M."/>
            <person name="Numata K."/>
            <person name="Arakawa K."/>
        </authorList>
    </citation>
    <scope>NUCLEOTIDE SEQUENCE</scope>
</reference>
<keyword evidence="2" id="KW-1185">Reference proteome</keyword>
<evidence type="ECO:0000313" key="2">
    <source>
        <dbReference type="Proteomes" id="UP000887013"/>
    </source>
</evidence>